<evidence type="ECO:0000313" key="12">
    <source>
        <dbReference type="Proteomes" id="UP000620559"/>
    </source>
</evidence>
<dbReference type="GO" id="GO:0003735">
    <property type="term" value="F:structural constituent of ribosome"/>
    <property type="evidence" value="ECO:0007669"/>
    <property type="project" value="InterPro"/>
</dbReference>
<evidence type="ECO:0000256" key="8">
    <source>
        <dbReference type="HAMAP-Rule" id="MF_01315"/>
    </source>
</evidence>
<dbReference type="Pfam" id="PF00416">
    <property type="entry name" value="Ribosomal_S13"/>
    <property type="match status" value="1"/>
</dbReference>
<dbReference type="InterPro" id="IPR018269">
    <property type="entry name" value="Ribosomal_uS13_CS"/>
</dbReference>
<dbReference type="Gene3D" id="4.10.910.10">
    <property type="entry name" value="30s ribosomal protein s13, domain 2"/>
    <property type="match status" value="1"/>
</dbReference>
<reference evidence="11" key="1">
    <citation type="submission" date="2020-10" db="EMBL/GenBank/DDBJ databases">
        <authorList>
            <person name="Castelo-Branco R."/>
            <person name="Eusebio N."/>
            <person name="Adriana R."/>
            <person name="Vieira A."/>
            <person name="Brugerolle De Fraissinette N."/>
            <person name="Rezende De Castro R."/>
            <person name="Schneider M.P."/>
            <person name="Vasconcelos V."/>
            <person name="Leao P.N."/>
        </authorList>
    </citation>
    <scope>NUCLEOTIDE SEQUENCE</scope>
    <source>
        <strain evidence="11">LEGE 06105</strain>
    </source>
</reference>
<dbReference type="PANTHER" id="PTHR10871">
    <property type="entry name" value="30S RIBOSOMAL PROTEIN S13/40S RIBOSOMAL PROTEIN S18"/>
    <property type="match status" value="1"/>
</dbReference>
<dbReference type="InterPro" id="IPR010979">
    <property type="entry name" value="Ribosomal_uS13-like_H2TH"/>
</dbReference>
<keyword evidence="6 8" id="KW-0687">Ribonucleoprotein</keyword>
<keyword evidence="5 8" id="KW-0689">Ribosomal protein</keyword>
<dbReference type="Proteomes" id="UP000620559">
    <property type="component" value="Unassembled WGS sequence"/>
</dbReference>
<keyword evidence="4 8" id="KW-0694">RNA-binding</keyword>
<dbReference type="PROSITE" id="PS00646">
    <property type="entry name" value="RIBOSOMAL_S13_1"/>
    <property type="match status" value="1"/>
</dbReference>
<dbReference type="InterPro" id="IPR019980">
    <property type="entry name" value="Ribosomal_uS13_bac-type"/>
</dbReference>
<dbReference type="GO" id="GO:0019843">
    <property type="term" value="F:rRNA binding"/>
    <property type="evidence" value="ECO:0007669"/>
    <property type="project" value="UniProtKB-UniRule"/>
</dbReference>
<dbReference type="FunFam" id="4.10.910.10:FF:000001">
    <property type="entry name" value="30S ribosomal protein S13"/>
    <property type="match status" value="1"/>
</dbReference>
<comment type="caution">
    <text evidence="11">The sequence shown here is derived from an EMBL/GenBank/DDBJ whole genome shotgun (WGS) entry which is preliminary data.</text>
</comment>
<feature type="compositionally biased region" description="Basic residues" evidence="10">
    <location>
        <begin position="101"/>
        <end position="126"/>
    </location>
</feature>
<accession>A0A8J7EYM4</accession>
<evidence type="ECO:0000256" key="2">
    <source>
        <dbReference type="ARBA" id="ARBA00022555"/>
    </source>
</evidence>
<evidence type="ECO:0000313" key="11">
    <source>
        <dbReference type="EMBL" id="MBE9212526.1"/>
    </source>
</evidence>
<evidence type="ECO:0000256" key="9">
    <source>
        <dbReference type="RuleBase" id="RU003830"/>
    </source>
</evidence>
<dbReference type="GO" id="GO:0006412">
    <property type="term" value="P:translation"/>
    <property type="evidence" value="ECO:0007669"/>
    <property type="project" value="UniProtKB-UniRule"/>
</dbReference>
<sequence>MARIAGIDLPRDKRIEIGLTYIFGIGLTSSHKILAATGVNPDTRVKDLSDSDVTALRAEVEKNYQIEGDLRRWEAMNIKRLVDIGSYRGRRHRMGLPVRGQRTRTNARTRRGRRQTVAGKKKAPGK</sequence>
<dbReference type="InterPro" id="IPR027437">
    <property type="entry name" value="Rbsml_uS13_C"/>
</dbReference>
<organism evidence="11 12">
    <name type="scientific">Plectonema cf. radiosum LEGE 06105</name>
    <dbReference type="NCBI Taxonomy" id="945769"/>
    <lineage>
        <taxon>Bacteria</taxon>
        <taxon>Bacillati</taxon>
        <taxon>Cyanobacteriota</taxon>
        <taxon>Cyanophyceae</taxon>
        <taxon>Oscillatoriophycideae</taxon>
        <taxon>Oscillatoriales</taxon>
        <taxon>Microcoleaceae</taxon>
        <taxon>Plectonema</taxon>
    </lineage>
</organism>
<dbReference type="GO" id="GO:0000049">
    <property type="term" value="F:tRNA binding"/>
    <property type="evidence" value="ECO:0007669"/>
    <property type="project" value="UniProtKB-UniRule"/>
</dbReference>
<evidence type="ECO:0000256" key="10">
    <source>
        <dbReference type="SAM" id="MobiDB-lite"/>
    </source>
</evidence>
<evidence type="ECO:0000256" key="6">
    <source>
        <dbReference type="ARBA" id="ARBA00023274"/>
    </source>
</evidence>
<name>A0A8J7EYM4_9CYAN</name>
<keyword evidence="12" id="KW-1185">Reference proteome</keyword>
<dbReference type="RefSeq" id="WP_193918555.1">
    <property type="nucleotide sequence ID" value="NZ_JADEWL010000015.1"/>
</dbReference>
<gene>
    <name evidence="8 11" type="primary">rpsM</name>
    <name evidence="8" type="synonym">rps13</name>
    <name evidence="11" type="ORF">IQ247_07330</name>
</gene>
<dbReference type="PROSITE" id="PS50159">
    <property type="entry name" value="RIBOSOMAL_S13_2"/>
    <property type="match status" value="1"/>
</dbReference>
<evidence type="ECO:0000256" key="4">
    <source>
        <dbReference type="ARBA" id="ARBA00022884"/>
    </source>
</evidence>
<dbReference type="NCBIfam" id="TIGR03631">
    <property type="entry name" value="uS13_bact"/>
    <property type="match status" value="1"/>
</dbReference>
<dbReference type="HAMAP" id="MF_01315">
    <property type="entry name" value="Ribosomal_uS13"/>
    <property type="match status" value="1"/>
</dbReference>
<protein>
    <recommendedName>
        <fullName evidence="7 8">Small ribosomal subunit protein uS13</fullName>
    </recommendedName>
</protein>
<dbReference type="PANTHER" id="PTHR10871:SF1">
    <property type="entry name" value="SMALL RIBOSOMAL SUBUNIT PROTEIN US13M"/>
    <property type="match status" value="1"/>
</dbReference>
<keyword evidence="2 8" id="KW-0820">tRNA-binding</keyword>
<comment type="similarity">
    <text evidence="1 8 9">Belongs to the universal ribosomal protein uS13 family.</text>
</comment>
<evidence type="ECO:0000256" key="3">
    <source>
        <dbReference type="ARBA" id="ARBA00022730"/>
    </source>
</evidence>
<evidence type="ECO:0000256" key="7">
    <source>
        <dbReference type="ARBA" id="ARBA00035166"/>
    </source>
</evidence>
<comment type="function">
    <text evidence="8">Located at the top of the head of the 30S subunit, it contacts several helices of the 16S rRNA. In the 70S ribosome it contacts the 23S rRNA (bridge B1a) and protein L5 of the 50S subunit (bridge B1b), connecting the 2 subunits; these bridges are implicated in subunit movement. Contacts the tRNAs in the A and P-sites.</text>
</comment>
<evidence type="ECO:0000256" key="5">
    <source>
        <dbReference type="ARBA" id="ARBA00022980"/>
    </source>
</evidence>
<dbReference type="GO" id="GO:0015935">
    <property type="term" value="C:small ribosomal subunit"/>
    <property type="evidence" value="ECO:0007669"/>
    <property type="project" value="TreeGrafter"/>
</dbReference>
<dbReference type="EMBL" id="JADEWL010000015">
    <property type="protein sequence ID" value="MBE9212526.1"/>
    <property type="molecule type" value="Genomic_DNA"/>
</dbReference>
<evidence type="ECO:0000256" key="1">
    <source>
        <dbReference type="ARBA" id="ARBA00008080"/>
    </source>
</evidence>
<dbReference type="InterPro" id="IPR001892">
    <property type="entry name" value="Ribosomal_uS13"/>
</dbReference>
<comment type="subunit">
    <text evidence="8">Part of the 30S ribosomal subunit. Forms a loose heterodimer with protein S19. Forms two bridges to the 50S subunit in the 70S ribosome.</text>
</comment>
<dbReference type="AlphaFoldDB" id="A0A8J7EYM4"/>
<dbReference type="Gene3D" id="1.10.8.50">
    <property type="match status" value="1"/>
</dbReference>
<dbReference type="SUPFAM" id="SSF46946">
    <property type="entry name" value="S13-like H2TH domain"/>
    <property type="match status" value="1"/>
</dbReference>
<keyword evidence="3 8" id="KW-0699">rRNA-binding</keyword>
<dbReference type="GO" id="GO:0005829">
    <property type="term" value="C:cytosol"/>
    <property type="evidence" value="ECO:0007669"/>
    <property type="project" value="TreeGrafter"/>
</dbReference>
<proteinExistence type="inferred from homology"/>
<dbReference type="FunFam" id="1.10.8.50:FF:000001">
    <property type="entry name" value="30S ribosomal protein S13"/>
    <property type="match status" value="1"/>
</dbReference>
<feature type="region of interest" description="Disordered" evidence="10">
    <location>
        <begin position="96"/>
        <end position="126"/>
    </location>
</feature>
<dbReference type="PIRSF" id="PIRSF002134">
    <property type="entry name" value="Ribosomal_S13"/>
    <property type="match status" value="1"/>
</dbReference>